<gene>
    <name evidence="2" type="ORF">JI746_04690</name>
</gene>
<evidence type="ECO:0000313" key="3">
    <source>
        <dbReference type="Proteomes" id="UP000622707"/>
    </source>
</evidence>
<dbReference type="Gene3D" id="1.50.10.140">
    <property type="match status" value="1"/>
</dbReference>
<organism evidence="2 3">
    <name type="scientific">Ramlibacter alkalitolerans</name>
    <dbReference type="NCBI Taxonomy" id="2039631"/>
    <lineage>
        <taxon>Bacteria</taxon>
        <taxon>Pseudomonadati</taxon>
        <taxon>Pseudomonadota</taxon>
        <taxon>Betaproteobacteria</taxon>
        <taxon>Burkholderiales</taxon>
        <taxon>Comamonadaceae</taxon>
        <taxon>Ramlibacter</taxon>
    </lineage>
</organism>
<dbReference type="InterPro" id="IPR021478">
    <property type="entry name" value="DUF3131"/>
</dbReference>
<dbReference type="Proteomes" id="UP000622707">
    <property type="component" value="Unassembled WGS sequence"/>
</dbReference>
<dbReference type="EMBL" id="JAEQND010000002">
    <property type="protein sequence ID" value="MBL0424399.1"/>
    <property type="molecule type" value="Genomic_DNA"/>
</dbReference>
<dbReference type="RefSeq" id="WP_201687626.1">
    <property type="nucleotide sequence ID" value="NZ_JAEQND010000002.1"/>
</dbReference>
<proteinExistence type="predicted"/>
<sequence>MLSRRAWLAAASALPLAGCGWLFRPGARTGPARGASQAAPSDERRGRIAWRYIENNTDYDTGLVNGMDRAPVFTAWNLADAIAAVVAGHELNLIETREFDLRLSRLLGFAATMDLSGGQMPHKAYHAATGKMVAFDGRPDDIGWSAIDSGRLLLWLRIVAQRHPRFAEHADKAVLRWSFCDAIDDCGTLYGTARTGGQVQRYQEGRLGYEQLAAAGYAAWGFETRHSASWANTQAVNIYGIPVAHDARDPRTTGAQAPVLTMPHALMGLELGWRDARARALADAVYRVQQERWRREGQLTARTDYQSRQPPYVVLDSVFAAGYPWNTIGADGKEYEQLALVSTRAAFAMAALWPGEYAQRLMEGVQWLHDPDRGWYEGRYEQGGAPLANITLSTNAAILETLLFKAKGPLYAGQPRTGLFELRTGDVFQRTKRCSPAERAACAAEAAR</sequence>
<comment type="caution">
    <text evidence="2">The sequence shown here is derived from an EMBL/GenBank/DDBJ whole genome shotgun (WGS) entry which is preliminary data.</text>
</comment>
<evidence type="ECO:0000259" key="1">
    <source>
        <dbReference type="Pfam" id="PF11329"/>
    </source>
</evidence>
<keyword evidence="3" id="KW-1185">Reference proteome</keyword>
<reference evidence="2 3" key="1">
    <citation type="journal article" date="2017" name="Int. J. Syst. Evol. Microbiol.">
        <title>Ramlibacter alkalitolerans sp. nov., alkali-tolerant bacterium isolated from soil of ginseng.</title>
        <authorList>
            <person name="Lee D.H."/>
            <person name="Cha C.J."/>
        </authorList>
    </citation>
    <scope>NUCLEOTIDE SEQUENCE [LARGE SCALE GENOMIC DNA]</scope>
    <source>
        <strain evidence="2 3">KACC 19305</strain>
    </source>
</reference>
<protein>
    <submittedName>
        <fullName evidence="2">DUF3131 domain-containing protein</fullName>
    </submittedName>
</protein>
<name>A0ABS1JJL1_9BURK</name>
<dbReference type="Pfam" id="PF11329">
    <property type="entry name" value="DUF3131"/>
    <property type="match status" value="1"/>
</dbReference>
<feature type="domain" description="DUF3131" evidence="1">
    <location>
        <begin position="47"/>
        <end position="408"/>
    </location>
</feature>
<evidence type="ECO:0000313" key="2">
    <source>
        <dbReference type="EMBL" id="MBL0424399.1"/>
    </source>
</evidence>
<accession>A0ABS1JJL1</accession>